<dbReference type="InterPro" id="IPR009781">
    <property type="entry name" value="DUF1345"/>
</dbReference>
<evidence type="ECO:0000313" key="2">
    <source>
        <dbReference type="EMBL" id="VZO39834.1"/>
    </source>
</evidence>
<keyword evidence="1" id="KW-0472">Membrane</keyword>
<keyword evidence="3" id="KW-1185">Reference proteome</keyword>
<dbReference type="Proteomes" id="UP000419743">
    <property type="component" value="Unassembled WGS sequence"/>
</dbReference>
<dbReference type="EMBL" id="CACRYJ010000064">
    <property type="protein sequence ID" value="VZO39834.1"/>
    <property type="molecule type" value="Genomic_DNA"/>
</dbReference>
<accession>A0A7M4DQU0</accession>
<feature type="transmembrane region" description="Helical" evidence="1">
    <location>
        <begin position="20"/>
        <end position="38"/>
    </location>
</feature>
<feature type="transmembrane region" description="Helical" evidence="1">
    <location>
        <begin position="115"/>
        <end position="136"/>
    </location>
</feature>
<gene>
    <name evidence="2" type="ORF">HALOF300_04531</name>
</gene>
<comment type="caution">
    <text evidence="2">The sequence shown here is derived from an EMBL/GenBank/DDBJ whole genome shotgun (WGS) entry which is preliminary data.</text>
</comment>
<feature type="transmembrane region" description="Helical" evidence="1">
    <location>
        <begin position="142"/>
        <end position="163"/>
    </location>
</feature>
<protein>
    <recommendedName>
        <fullName evidence="4">DUF1345 domain-containing protein</fullName>
    </recommendedName>
</protein>
<keyword evidence="1" id="KW-0812">Transmembrane</keyword>
<sequence>MSRDPAAIPKLTSDIRRSVVCLIPGLVLVVVLGPVIFAEPIEDSLVSAVGAGMLGWSCFAAIYCALTVWAFRGLRGERFRRSLIEAESTEPRAVRRILRVPGARTMLTGGDGPSWAVQVALVALAAALLLSVNSQVRSDPALLLVGVATVVTSWFTVLVSYALHYARAQTRDAGLRFPGEEPDGLADYLYFATSVSTTFATSDITVETARMRRLVTGHGLLAFAFNTVIVAIVVAILVGTLI</sequence>
<evidence type="ECO:0000313" key="3">
    <source>
        <dbReference type="Proteomes" id="UP000419743"/>
    </source>
</evidence>
<reference evidence="2 3" key="1">
    <citation type="submission" date="2019-11" db="EMBL/GenBank/DDBJ databases">
        <authorList>
            <person name="Criscuolo A."/>
        </authorList>
    </citation>
    <scope>NUCLEOTIDE SEQUENCE [LARGE SCALE GENOMIC DNA]</scope>
    <source>
        <strain evidence="2">CIP111667</strain>
    </source>
</reference>
<feature type="transmembrane region" description="Helical" evidence="1">
    <location>
        <begin position="220"/>
        <end position="241"/>
    </location>
</feature>
<organism evidence="2 3">
    <name type="scientific">Occultella aeris</name>
    <dbReference type="NCBI Taxonomy" id="2761496"/>
    <lineage>
        <taxon>Bacteria</taxon>
        <taxon>Bacillati</taxon>
        <taxon>Actinomycetota</taxon>
        <taxon>Actinomycetes</taxon>
        <taxon>Micrococcales</taxon>
        <taxon>Ruaniaceae</taxon>
        <taxon>Occultella</taxon>
    </lineage>
</organism>
<dbReference type="Pfam" id="PF07077">
    <property type="entry name" value="DUF1345"/>
    <property type="match status" value="1"/>
</dbReference>
<evidence type="ECO:0000256" key="1">
    <source>
        <dbReference type="SAM" id="Phobius"/>
    </source>
</evidence>
<keyword evidence="1" id="KW-1133">Transmembrane helix</keyword>
<evidence type="ECO:0008006" key="4">
    <source>
        <dbReference type="Google" id="ProtNLM"/>
    </source>
</evidence>
<dbReference type="AlphaFoldDB" id="A0A7M4DQU0"/>
<dbReference type="RefSeq" id="WP_156743131.1">
    <property type="nucleotide sequence ID" value="NZ_CACRYJ010000064.1"/>
</dbReference>
<proteinExistence type="predicted"/>
<feature type="transmembrane region" description="Helical" evidence="1">
    <location>
        <begin position="44"/>
        <end position="71"/>
    </location>
</feature>
<name>A0A7M4DQU0_9MICO</name>